<dbReference type="AlphaFoldDB" id="A0A560K673"/>
<dbReference type="PANTHER" id="PTHR12763:SF28">
    <property type="entry name" value="GEO10507P1-RELATED"/>
    <property type="match status" value="1"/>
</dbReference>
<dbReference type="Pfam" id="PF00226">
    <property type="entry name" value="DnaJ"/>
    <property type="match status" value="1"/>
</dbReference>
<keyword evidence="9" id="KW-1185">Reference proteome</keyword>
<evidence type="ECO:0000256" key="3">
    <source>
        <dbReference type="ARBA" id="ARBA00022989"/>
    </source>
</evidence>
<feature type="transmembrane region" description="Helical" evidence="6">
    <location>
        <begin position="20"/>
        <end position="38"/>
    </location>
</feature>
<keyword evidence="3 6" id="KW-1133">Transmembrane helix</keyword>
<dbReference type="CDD" id="cd06257">
    <property type="entry name" value="DnaJ"/>
    <property type="match status" value="1"/>
</dbReference>
<comment type="caution">
    <text evidence="8">The sequence shown here is derived from an EMBL/GenBank/DDBJ whole genome shotgun (WGS) entry which is preliminary data.</text>
</comment>
<dbReference type="EMBL" id="VITW01000003">
    <property type="protein sequence ID" value="TWB78782.1"/>
    <property type="molecule type" value="Genomic_DNA"/>
</dbReference>
<comment type="subcellular location">
    <subcellularLocation>
        <location evidence="1">Membrane</location>
        <topology evidence="1">Single-pass membrane protein</topology>
    </subcellularLocation>
</comment>
<protein>
    <submittedName>
        <fullName evidence="8">DnaJ-like protein</fullName>
    </submittedName>
</protein>
<dbReference type="PROSITE" id="PS50076">
    <property type="entry name" value="DNAJ_2"/>
    <property type="match status" value="1"/>
</dbReference>
<dbReference type="Proteomes" id="UP000315914">
    <property type="component" value="Unassembled WGS sequence"/>
</dbReference>
<name>A0A560K673_9BRAD</name>
<comment type="similarity">
    <text evidence="5">Belongs to the TIM14 family.</text>
</comment>
<gene>
    <name evidence="8" type="ORF">FBZ95_103628</name>
</gene>
<feature type="transmembrane region" description="Helical" evidence="6">
    <location>
        <begin position="75"/>
        <end position="94"/>
    </location>
</feature>
<dbReference type="InterPro" id="IPR036869">
    <property type="entry name" value="J_dom_sf"/>
</dbReference>
<keyword evidence="4 6" id="KW-0472">Membrane</keyword>
<evidence type="ECO:0000256" key="6">
    <source>
        <dbReference type="SAM" id="Phobius"/>
    </source>
</evidence>
<dbReference type="SMART" id="SM00271">
    <property type="entry name" value="DnaJ"/>
    <property type="match status" value="1"/>
</dbReference>
<dbReference type="SUPFAM" id="SSF46565">
    <property type="entry name" value="Chaperone J-domain"/>
    <property type="match status" value="1"/>
</dbReference>
<feature type="domain" description="J" evidence="7">
    <location>
        <begin position="209"/>
        <end position="262"/>
    </location>
</feature>
<proteinExistence type="inferred from homology"/>
<keyword evidence="2 6" id="KW-0812">Transmembrane</keyword>
<evidence type="ECO:0000256" key="1">
    <source>
        <dbReference type="ARBA" id="ARBA00004167"/>
    </source>
</evidence>
<evidence type="ECO:0000259" key="7">
    <source>
        <dbReference type="PROSITE" id="PS50076"/>
    </source>
</evidence>
<evidence type="ECO:0000256" key="4">
    <source>
        <dbReference type="ARBA" id="ARBA00023136"/>
    </source>
</evidence>
<evidence type="ECO:0000313" key="9">
    <source>
        <dbReference type="Proteomes" id="UP000315914"/>
    </source>
</evidence>
<sequence length="263" mass="27773">MLRLALGGERHAFWRKDDYIPVMTLIAGAVAVITLYLLLQMFRSANPAVLARTIKFGGGVVALAVAAFTGLRGELAVAIPLGIFGAGLLGWTPLANAGFGNVGGLFGGGATRPTGQASRVRSPFLDMRLDHDSGQLGGRIIAGPHAGRDLDEFDLAGLLAMVPAFDAESVALLESYLDRRFPAWRQNAQGDAAGGQRRTAASGKMTAEEAYQILGLQPGAGRDDISRAHKSLMKKLHPDQGGSTYLAARVNEAKDTLLRTHNG</sequence>
<dbReference type="Gene3D" id="1.10.287.110">
    <property type="entry name" value="DnaJ domain"/>
    <property type="match status" value="1"/>
</dbReference>
<dbReference type="FunFam" id="1.10.287.110:FF:000001">
    <property type="entry name" value="Import inner membrane translocase subunit tim14"/>
    <property type="match status" value="1"/>
</dbReference>
<dbReference type="PANTHER" id="PTHR12763">
    <property type="match status" value="1"/>
</dbReference>
<accession>A0A560K673</accession>
<evidence type="ECO:0000256" key="2">
    <source>
        <dbReference type="ARBA" id="ARBA00022692"/>
    </source>
</evidence>
<evidence type="ECO:0000313" key="8">
    <source>
        <dbReference type="EMBL" id="TWB78782.1"/>
    </source>
</evidence>
<dbReference type="InterPro" id="IPR001623">
    <property type="entry name" value="DnaJ_domain"/>
</dbReference>
<feature type="transmembrane region" description="Helical" evidence="6">
    <location>
        <begin position="50"/>
        <end position="69"/>
    </location>
</feature>
<reference evidence="8 9" key="1">
    <citation type="submission" date="2019-06" db="EMBL/GenBank/DDBJ databases">
        <title>Genomic Encyclopedia of Type Strains, Phase IV (KMG-V): Genome sequencing to study the core and pangenomes of soil and plant-associated prokaryotes.</title>
        <authorList>
            <person name="Whitman W."/>
        </authorList>
    </citation>
    <scope>NUCLEOTIDE SEQUENCE [LARGE SCALE GENOMIC DNA]</scope>
    <source>
        <strain evidence="8 9">BR 10556</strain>
    </source>
</reference>
<dbReference type="GO" id="GO:0016020">
    <property type="term" value="C:membrane"/>
    <property type="evidence" value="ECO:0007669"/>
    <property type="project" value="UniProtKB-SubCell"/>
</dbReference>
<dbReference type="STRING" id="1399419.A5906_38365"/>
<organism evidence="8 9">
    <name type="scientific">Bradyrhizobium sacchari</name>
    <dbReference type="NCBI Taxonomy" id="1399419"/>
    <lineage>
        <taxon>Bacteria</taxon>
        <taxon>Pseudomonadati</taxon>
        <taxon>Pseudomonadota</taxon>
        <taxon>Alphaproteobacteria</taxon>
        <taxon>Hyphomicrobiales</taxon>
        <taxon>Nitrobacteraceae</taxon>
        <taxon>Bradyrhizobium</taxon>
    </lineage>
</organism>
<evidence type="ECO:0000256" key="5">
    <source>
        <dbReference type="ARBA" id="ARBA00038105"/>
    </source>
</evidence>